<proteinExistence type="inferred from homology"/>
<organism evidence="6 7">
    <name type="scientific">Berryella intestinalis</name>
    <dbReference type="NCBI Taxonomy" id="1531429"/>
    <lineage>
        <taxon>Bacteria</taxon>
        <taxon>Bacillati</taxon>
        <taxon>Actinomycetota</taxon>
        <taxon>Coriobacteriia</taxon>
        <taxon>Eggerthellales</taxon>
        <taxon>Eggerthellaceae</taxon>
        <taxon>Berryella</taxon>
    </lineage>
</organism>
<dbReference type="PROSITE" id="PS50931">
    <property type="entry name" value="HTH_LYSR"/>
    <property type="match status" value="1"/>
</dbReference>
<dbReference type="RefSeq" id="WP_039689228.1">
    <property type="nucleotide sequence ID" value="NZ_CP009302.1"/>
</dbReference>
<dbReference type="OrthoDB" id="3181812at2"/>
<keyword evidence="2" id="KW-0805">Transcription regulation</keyword>
<dbReference type="Pfam" id="PF00126">
    <property type="entry name" value="HTH_1"/>
    <property type="match status" value="1"/>
</dbReference>
<dbReference type="KEGG" id="cbac:JI75_05100"/>
<dbReference type="CDD" id="cd05466">
    <property type="entry name" value="PBP2_LTTR_substrate"/>
    <property type="match status" value="1"/>
</dbReference>
<evidence type="ECO:0000256" key="4">
    <source>
        <dbReference type="ARBA" id="ARBA00023163"/>
    </source>
</evidence>
<evidence type="ECO:0000313" key="7">
    <source>
        <dbReference type="Proteomes" id="UP000031121"/>
    </source>
</evidence>
<dbReference type="GO" id="GO:0003700">
    <property type="term" value="F:DNA-binding transcription factor activity"/>
    <property type="evidence" value="ECO:0007669"/>
    <property type="project" value="InterPro"/>
</dbReference>
<dbReference type="InterPro" id="IPR000847">
    <property type="entry name" value="LysR_HTH_N"/>
</dbReference>
<protein>
    <recommendedName>
        <fullName evidence="5">HTH lysR-type domain-containing protein</fullName>
    </recommendedName>
</protein>
<comment type="similarity">
    <text evidence="1">Belongs to the LysR transcriptional regulatory family.</text>
</comment>
<keyword evidence="7" id="KW-1185">Reference proteome</keyword>
<reference evidence="7" key="1">
    <citation type="submission" date="2014-08" db="EMBL/GenBank/DDBJ databases">
        <title>Coriobacteriaceae sp. complete genome.</title>
        <authorList>
            <person name="Looft T."/>
            <person name="Bayles D.O."/>
            <person name="Stanton T.B."/>
        </authorList>
    </citation>
    <scope>NUCLEOTIDE SEQUENCE [LARGE SCALE GENOMIC DNA]</scope>
    <source>
        <strain evidence="7">68-1-3</strain>
    </source>
</reference>
<dbReference type="PANTHER" id="PTHR30346:SF28">
    <property type="entry name" value="HTH-TYPE TRANSCRIPTIONAL REGULATOR CYNR"/>
    <property type="match status" value="1"/>
</dbReference>
<evidence type="ECO:0000313" key="6">
    <source>
        <dbReference type="EMBL" id="AJC12136.1"/>
    </source>
</evidence>
<gene>
    <name evidence="6" type="ORF">JI75_05100</name>
</gene>
<evidence type="ECO:0000256" key="1">
    <source>
        <dbReference type="ARBA" id="ARBA00009437"/>
    </source>
</evidence>
<keyword evidence="3" id="KW-0238">DNA-binding</keyword>
<evidence type="ECO:0000256" key="2">
    <source>
        <dbReference type="ARBA" id="ARBA00023015"/>
    </source>
</evidence>
<dbReference type="InterPro" id="IPR036390">
    <property type="entry name" value="WH_DNA-bd_sf"/>
</dbReference>
<dbReference type="GO" id="GO:0003677">
    <property type="term" value="F:DNA binding"/>
    <property type="evidence" value="ECO:0007669"/>
    <property type="project" value="UniProtKB-KW"/>
</dbReference>
<dbReference type="Gene3D" id="3.40.190.290">
    <property type="match status" value="1"/>
</dbReference>
<dbReference type="EMBL" id="CP009302">
    <property type="protein sequence ID" value="AJC12136.1"/>
    <property type="molecule type" value="Genomic_DNA"/>
</dbReference>
<dbReference type="Pfam" id="PF03466">
    <property type="entry name" value="LysR_substrate"/>
    <property type="match status" value="1"/>
</dbReference>
<feature type="domain" description="HTH lysR-type" evidence="5">
    <location>
        <begin position="1"/>
        <end position="58"/>
    </location>
</feature>
<evidence type="ECO:0000256" key="3">
    <source>
        <dbReference type="ARBA" id="ARBA00023125"/>
    </source>
</evidence>
<evidence type="ECO:0000259" key="5">
    <source>
        <dbReference type="PROSITE" id="PS50931"/>
    </source>
</evidence>
<dbReference type="InterPro" id="IPR005119">
    <property type="entry name" value="LysR_subst-bd"/>
</dbReference>
<dbReference type="InterPro" id="IPR036388">
    <property type="entry name" value="WH-like_DNA-bd_sf"/>
</dbReference>
<sequence length="260" mass="28889">MTSDQLEWFCCAYESGSFARAAKQHFVSRQAFGKAIRALESELRCTLFVRGETGVEPTPVAHAVYPLAKRCLSDLAHLKKESERVSSQRKTMRMALSDGVVELLPADFFDRIEERFPSVEFVFEKHFFASSLDLLSSGEVPFAITPGPVDRPGLDSVSLTSEPLFVAVPKRIMDRVPSRFSLEDLAKLPLFCLDDATPGDLGCRSLCASLGIEMNRITQYRDYEVILRKVNAGRPGVRPRSRKLVFAVVAGCVARAVSPR</sequence>
<name>A0A0A8B3T2_9ACTN</name>
<reference evidence="6 7" key="2">
    <citation type="journal article" date="2015" name="Genome Announc.">
        <title>Complete Genome Sequence of Coriobacteriaceae Strain 68-1-3, a Novel Mucus-Degrading Isolate from the Swine Intestinal Tract.</title>
        <authorList>
            <person name="Looft T."/>
            <person name="Bayles D.O."/>
            <person name="Alt D.P."/>
            <person name="Stanton T.B."/>
        </authorList>
    </citation>
    <scope>NUCLEOTIDE SEQUENCE [LARGE SCALE GENOMIC DNA]</scope>
    <source>
        <strain evidence="6 7">68-1-3</strain>
    </source>
</reference>
<dbReference type="Proteomes" id="UP000031121">
    <property type="component" value="Chromosome"/>
</dbReference>
<dbReference type="HOGENOM" id="CLU_1068382_0_0_11"/>
<dbReference type="SUPFAM" id="SSF53850">
    <property type="entry name" value="Periplasmic binding protein-like II"/>
    <property type="match status" value="1"/>
</dbReference>
<dbReference type="AlphaFoldDB" id="A0A0A8B3T2"/>
<dbReference type="PANTHER" id="PTHR30346">
    <property type="entry name" value="TRANSCRIPTIONAL DUAL REGULATOR HCAR-RELATED"/>
    <property type="match status" value="1"/>
</dbReference>
<dbReference type="SUPFAM" id="SSF46785">
    <property type="entry name" value="Winged helix' DNA-binding domain"/>
    <property type="match status" value="1"/>
</dbReference>
<accession>A0A0A8B3T2</accession>
<dbReference type="Gene3D" id="1.10.10.10">
    <property type="entry name" value="Winged helix-like DNA-binding domain superfamily/Winged helix DNA-binding domain"/>
    <property type="match status" value="1"/>
</dbReference>
<dbReference type="STRING" id="1531429.JI75_05100"/>
<dbReference type="GO" id="GO:0032993">
    <property type="term" value="C:protein-DNA complex"/>
    <property type="evidence" value="ECO:0007669"/>
    <property type="project" value="TreeGrafter"/>
</dbReference>
<keyword evidence="4" id="KW-0804">Transcription</keyword>